<keyword evidence="5 11" id="KW-0812">Transmembrane</keyword>
<organism evidence="13 14">
    <name type="scientific">Desulfitobacterium metallireducens DSM 15288</name>
    <dbReference type="NCBI Taxonomy" id="871968"/>
    <lineage>
        <taxon>Bacteria</taxon>
        <taxon>Bacillati</taxon>
        <taxon>Bacillota</taxon>
        <taxon>Clostridia</taxon>
        <taxon>Eubacteriales</taxon>
        <taxon>Desulfitobacteriaceae</taxon>
        <taxon>Desulfitobacterium</taxon>
    </lineage>
</organism>
<dbReference type="PANTHER" id="PTHR42837:SF2">
    <property type="entry name" value="MEMBRANE METALLOPROTEASE ARASP2, CHLOROPLASTIC-RELATED"/>
    <property type="match status" value="1"/>
</dbReference>
<dbReference type="InterPro" id="IPR036034">
    <property type="entry name" value="PDZ_sf"/>
</dbReference>
<sequence length="354" mass="38290">MTNALAVIFVFGLLVMIHEFGHYIVARLNGIKVLEFAFGFGPKIVGYKGKETEYNLRVIPLGGFVRLYGMDPEVNENGEQELAPSHDPRSFTNKKVWQRMAVIAAGAIMNFVLAIFLFVLVFAYYGIPTAANGNAIGSIVEGKSAAQAGIQAGAKILAIDGIATPEWDDCVNAIHSKPNQKVTLTLEQAGKQETVTLQTEKDEQTGFGMVGIAPQVIYEKTSLVDSVKYGWQQTVDLTKLIVVSLTQMITGKTSAELGGPVAIAQVIGEGAKQGFANLLSLTGMLSVQLGLLNLFPIPALDGSRLVFLLIEGLRGKPINPERENFIHFIGFVLLFALMIAVTYQDILKLFVGKG</sequence>
<feature type="transmembrane region" description="Helical" evidence="11">
    <location>
        <begin position="101"/>
        <end position="125"/>
    </location>
</feature>
<evidence type="ECO:0000256" key="5">
    <source>
        <dbReference type="ARBA" id="ARBA00022692"/>
    </source>
</evidence>
<evidence type="ECO:0000256" key="3">
    <source>
        <dbReference type="ARBA" id="ARBA00007931"/>
    </source>
</evidence>
<dbReference type="SMART" id="SM00228">
    <property type="entry name" value="PDZ"/>
    <property type="match status" value="1"/>
</dbReference>
<dbReference type="SUPFAM" id="SSF50156">
    <property type="entry name" value="PDZ domain-like"/>
    <property type="match status" value="1"/>
</dbReference>
<gene>
    <name evidence="13" type="ORF">DESME_11305</name>
</gene>
<dbReference type="STRING" id="871968.DESME_11305"/>
<keyword evidence="9 11" id="KW-0482">Metalloprotease</keyword>
<dbReference type="KEGG" id="dmt:DESME_11305"/>
<dbReference type="Pfam" id="PF02163">
    <property type="entry name" value="Peptidase_M50"/>
    <property type="match status" value="1"/>
</dbReference>
<protein>
    <recommendedName>
        <fullName evidence="11">Zinc metalloprotease</fullName>
        <ecNumber evidence="11">3.4.24.-</ecNumber>
    </recommendedName>
</protein>
<evidence type="ECO:0000256" key="2">
    <source>
        <dbReference type="ARBA" id="ARBA00004141"/>
    </source>
</evidence>
<feature type="transmembrane region" description="Helical" evidence="11">
    <location>
        <begin position="6"/>
        <end position="25"/>
    </location>
</feature>
<dbReference type="GO" id="GO:0004222">
    <property type="term" value="F:metalloendopeptidase activity"/>
    <property type="evidence" value="ECO:0007669"/>
    <property type="project" value="InterPro"/>
</dbReference>
<dbReference type="GO" id="GO:0046872">
    <property type="term" value="F:metal ion binding"/>
    <property type="evidence" value="ECO:0007669"/>
    <property type="project" value="UniProtKB-KW"/>
</dbReference>
<dbReference type="AlphaFoldDB" id="W0EE84"/>
<dbReference type="eggNOG" id="COG0750">
    <property type="taxonomic scope" value="Bacteria"/>
</dbReference>
<dbReference type="RefSeq" id="WP_006718255.1">
    <property type="nucleotide sequence ID" value="NZ_CP007032.1"/>
</dbReference>
<name>W0EE84_9FIRM</name>
<reference evidence="13 14" key="1">
    <citation type="submission" date="2013-12" db="EMBL/GenBank/DDBJ databases">
        <authorList>
            <consortium name="DOE Joint Genome Institute"/>
            <person name="Smidt H."/>
            <person name="Huntemann M."/>
            <person name="Han J."/>
            <person name="Chen A."/>
            <person name="Kyrpides N."/>
            <person name="Mavromatis K."/>
            <person name="Markowitz V."/>
            <person name="Palaniappan K."/>
            <person name="Ivanova N."/>
            <person name="Schaumberg A."/>
            <person name="Pati A."/>
            <person name="Liolios K."/>
            <person name="Nordberg H.P."/>
            <person name="Cantor M.N."/>
            <person name="Hua S.X."/>
            <person name="Woyke T."/>
        </authorList>
    </citation>
    <scope>NUCLEOTIDE SEQUENCE [LARGE SCALE GENOMIC DNA]</scope>
    <source>
        <strain evidence="14">DSM 15288</strain>
    </source>
</reference>
<keyword evidence="6 11" id="KW-0378">Hydrolase</keyword>
<dbReference type="PANTHER" id="PTHR42837">
    <property type="entry name" value="REGULATOR OF SIGMA-E PROTEASE RSEP"/>
    <property type="match status" value="1"/>
</dbReference>
<dbReference type="Pfam" id="PF17820">
    <property type="entry name" value="PDZ_6"/>
    <property type="match status" value="1"/>
</dbReference>
<dbReference type="HOGENOM" id="CLU_025778_1_3_9"/>
<keyword evidence="14" id="KW-1185">Reference proteome</keyword>
<dbReference type="PROSITE" id="PS50106">
    <property type="entry name" value="PDZ"/>
    <property type="match status" value="1"/>
</dbReference>
<keyword evidence="4 13" id="KW-0645">Protease</keyword>
<keyword evidence="7 11" id="KW-0862">Zinc</keyword>
<evidence type="ECO:0000256" key="1">
    <source>
        <dbReference type="ARBA" id="ARBA00001947"/>
    </source>
</evidence>
<keyword evidence="11" id="KW-0479">Metal-binding</keyword>
<evidence type="ECO:0000256" key="9">
    <source>
        <dbReference type="ARBA" id="ARBA00023049"/>
    </source>
</evidence>
<dbReference type="InterPro" id="IPR008915">
    <property type="entry name" value="Peptidase_M50"/>
</dbReference>
<dbReference type="GO" id="GO:0016020">
    <property type="term" value="C:membrane"/>
    <property type="evidence" value="ECO:0007669"/>
    <property type="project" value="UniProtKB-SubCell"/>
</dbReference>
<keyword evidence="8 11" id="KW-1133">Transmembrane helix</keyword>
<dbReference type="OrthoDB" id="9782003at2"/>
<dbReference type="InterPro" id="IPR004387">
    <property type="entry name" value="Pept_M50_Zn"/>
</dbReference>
<evidence type="ECO:0000259" key="12">
    <source>
        <dbReference type="PROSITE" id="PS50106"/>
    </source>
</evidence>
<dbReference type="Proteomes" id="UP000010847">
    <property type="component" value="Chromosome"/>
</dbReference>
<dbReference type="InterPro" id="IPR001478">
    <property type="entry name" value="PDZ"/>
</dbReference>
<dbReference type="EMBL" id="CP007032">
    <property type="protein sequence ID" value="AHF07524.1"/>
    <property type="molecule type" value="Genomic_DNA"/>
</dbReference>
<dbReference type="CDD" id="cd06163">
    <property type="entry name" value="S2P-M50_PDZ_RseP-like"/>
    <property type="match status" value="1"/>
</dbReference>
<evidence type="ECO:0000256" key="4">
    <source>
        <dbReference type="ARBA" id="ARBA00022670"/>
    </source>
</evidence>
<evidence type="ECO:0000313" key="13">
    <source>
        <dbReference type="EMBL" id="AHF07524.1"/>
    </source>
</evidence>
<dbReference type="NCBIfam" id="TIGR00054">
    <property type="entry name" value="RIP metalloprotease RseP"/>
    <property type="match status" value="1"/>
</dbReference>
<dbReference type="GO" id="GO:0006508">
    <property type="term" value="P:proteolysis"/>
    <property type="evidence" value="ECO:0007669"/>
    <property type="project" value="UniProtKB-KW"/>
</dbReference>
<evidence type="ECO:0000256" key="7">
    <source>
        <dbReference type="ARBA" id="ARBA00022833"/>
    </source>
</evidence>
<evidence type="ECO:0000256" key="8">
    <source>
        <dbReference type="ARBA" id="ARBA00022989"/>
    </source>
</evidence>
<feature type="domain" description="PDZ" evidence="12">
    <location>
        <begin position="125"/>
        <end position="201"/>
    </location>
</feature>
<evidence type="ECO:0000256" key="10">
    <source>
        <dbReference type="ARBA" id="ARBA00023136"/>
    </source>
</evidence>
<comment type="cofactor">
    <cofactor evidence="1 11">
        <name>Zn(2+)</name>
        <dbReference type="ChEBI" id="CHEBI:29105"/>
    </cofactor>
</comment>
<proteinExistence type="inferred from homology"/>
<comment type="similarity">
    <text evidence="3 11">Belongs to the peptidase M50B family.</text>
</comment>
<dbReference type="EC" id="3.4.24.-" evidence="11"/>
<keyword evidence="10 11" id="KW-0472">Membrane</keyword>
<feature type="transmembrane region" description="Helical" evidence="11">
    <location>
        <begin position="325"/>
        <end position="343"/>
    </location>
</feature>
<accession>W0EE84</accession>
<comment type="subcellular location">
    <subcellularLocation>
        <location evidence="2">Membrane</location>
        <topology evidence="2">Multi-pass membrane protein</topology>
    </subcellularLocation>
</comment>
<evidence type="ECO:0000313" key="14">
    <source>
        <dbReference type="Proteomes" id="UP000010847"/>
    </source>
</evidence>
<evidence type="ECO:0000256" key="11">
    <source>
        <dbReference type="RuleBase" id="RU362031"/>
    </source>
</evidence>
<dbReference type="InterPro" id="IPR041489">
    <property type="entry name" value="PDZ_6"/>
</dbReference>
<dbReference type="Gene3D" id="2.30.42.10">
    <property type="match status" value="1"/>
</dbReference>
<evidence type="ECO:0000256" key="6">
    <source>
        <dbReference type="ARBA" id="ARBA00022801"/>
    </source>
</evidence>